<evidence type="ECO:0000313" key="4">
    <source>
        <dbReference type="EMBL" id="NEM97415.1"/>
    </source>
</evidence>
<dbReference type="EMBL" id="JAAGWD010000002">
    <property type="protein sequence ID" value="NEM97415.1"/>
    <property type="molecule type" value="Genomic_DNA"/>
</dbReference>
<dbReference type="Pfam" id="PF03534">
    <property type="entry name" value="SpvB"/>
    <property type="match status" value="1"/>
</dbReference>
<dbReference type="InterPro" id="IPR003284">
    <property type="entry name" value="Sal_SpvB"/>
</dbReference>
<accession>A0A6B3LQR4</accession>
<evidence type="ECO:0008006" key="6">
    <source>
        <dbReference type="Google" id="ProtNLM"/>
    </source>
</evidence>
<dbReference type="GO" id="GO:0005737">
    <property type="term" value="C:cytoplasm"/>
    <property type="evidence" value="ECO:0007669"/>
    <property type="project" value="InterPro"/>
</dbReference>
<dbReference type="Proteomes" id="UP000474777">
    <property type="component" value="Unassembled WGS sequence"/>
</dbReference>
<evidence type="ECO:0000256" key="3">
    <source>
        <dbReference type="ARBA" id="ARBA00023026"/>
    </source>
</evidence>
<keyword evidence="5" id="KW-1185">Reference proteome</keyword>
<comment type="caution">
    <text evidence="4">The sequence shown here is derived from an EMBL/GenBank/DDBJ whole genome shotgun (WGS) entry which is preliminary data.</text>
</comment>
<organism evidence="4 5">
    <name type="scientific">Pontibacter burrus</name>
    <dbReference type="NCBI Taxonomy" id="2704466"/>
    <lineage>
        <taxon>Bacteria</taxon>
        <taxon>Pseudomonadati</taxon>
        <taxon>Bacteroidota</taxon>
        <taxon>Cytophagia</taxon>
        <taxon>Cytophagales</taxon>
        <taxon>Hymenobacteraceae</taxon>
        <taxon>Pontibacter</taxon>
    </lineage>
</organism>
<sequence>MVPLSPTAAALGKYVDIPVSLSTGTPEISIPLYEVNGRDLSLPISLNYHAGGFKVGELASWVGLGWSLNAGGMVGRTIRGLPDDGSYLTHFATRSGHLNEVGDYSLLSFLTKGTVDGQPDVYFYNFDGYSGKFIQTDREYLMPKQPLRVTGSVIAGWEITNPKGDTYFFKETEKSLVRGENTAEANVTSWLLSKIVSANGTDTIYFDYKQATYRENLTLSETKVFDQETYILGATPQVRYTDVNASLTTMYSKQLERIRFSQGRVEFISSASREDLRPRDNLDPHQPLRLDAIKVYDKQDKLIKHYSFHYDYFSVGTTPEDKRLRLNTLLEMPVGNDVLFQSPRTHAFTYNMDQQLPRRTSKAMDHWGYFNKATGNTSLIPKHTFSNGTVAQGANRDPNMSAPLANLLTRITYPTGGFAQYEYEAHDYSFIENRPVEETLLKTTPHTYYAEAWYYDPKKSPAENTRATSATFYVATAQDVTISTSVYTQTAPSAMKASTFSTMTANGFLGAMVQVFDSKGSQVAVFDHDDNKSHTLRLQPGHYYVTATATDASTYASIYFTYYSYSSEILKLKLAGGVRVRKTVLHDGMDPQKDIVKTYHYRLSEDSTLSSGSLNAAPSYDYTYTNWEYVWQHENLPEPDFDEGVPKHEYSYMALTSSAPNASGSSAPVMYREVTVVQGSGAGKSTYAFTSHFESPDGQGGRAYPFSPPTDKSWQRGRLLSQTDYDIKGNIVRKLLNSYTVDGATRNVLSGYKAVYASKHPDAASETYNANWFNNTFYQEEYQMLSEFQYLDRSEERIYTQDNSGQYVAQVTTFHYDRLPVHTQLTRQEQSLENGMTRVTRYTYPSDYDFPAGALLTPAAQALQQMKTNHIISPVIEKTTWQRTVAGMALVGGELTEFNTFHVGTRPLVLPHKVYLLEQAAPVAETAFTPLSVATEGGSYSVRHDSRYALRTTLLAYNSSGRLQELLDADGRRFVYLWGYRNQFPVAEIENATLAGVETADDIL</sequence>
<dbReference type="GO" id="GO:0005576">
    <property type="term" value="C:extracellular region"/>
    <property type="evidence" value="ECO:0007669"/>
    <property type="project" value="UniProtKB-SubCell"/>
</dbReference>
<comment type="subcellular location">
    <subcellularLocation>
        <location evidence="1">Secreted</location>
    </subcellularLocation>
</comment>
<proteinExistence type="predicted"/>
<gene>
    <name evidence="4" type="ORF">GXP69_06890</name>
</gene>
<keyword evidence="2" id="KW-0964">Secreted</keyword>
<evidence type="ECO:0000313" key="5">
    <source>
        <dbReference type="Proteomes" id="UP000474777"/>
    </source>
</evidence>
<evidence type="ECO:0000256" key="2">
    <source>
        <dbReference type="ARBA" id="ARBA00022525"/>
    </source>
</evidence>
<name>A0A6B3LQR4_9BACT</name>
<dbReference type="RefSeq" id="WP_163913735.1">
    <property type="nucleotide sequence ID" value="NZ_JAAGWD010000002.1"/>
</dbReference>
<reference evidence="4 5" key="1">
    <citation type="submission" date="2020-02" db="EMBL/GenBank/DDBJ databases">
        <authorList>
            <person name="Kim M.K."/>
        </authorList>
    </citation>
    <scope>NUCLEOTIDE SEQUENCE [LARGE SCALE GENOMIC DNA]</scope>
    <source>
        <strain evidence="4 5">BT327</strain>
    </source>
</reference>
<evidence type="ECO:0000256" key="1">
    <source>
        <dbReference type="ARBA" id="ARBA00004613"/>
    </source>
</evidence>
<dbReference type="AlphaFoldDB" id="A0A6B3LQR4"/>
<protein>
    <recommendedName>
        <fullName evidence="6">RHS repeat protein</fullName>
    </recommendedName>
</protein>
<keyword evidence="3" id="KW-0843">Virulence</keyword>